<dbReference type="Gene3D" id="3.40.190.170">
    <property type="entry name" value="Bacterial extracellular solute-binding protein, family 7"/>
    <property type="match status" value="1"/>
</dbReference>
<evidence type="ECO:0000313" key="8">
    <source>
        <dbReference type="Proteomes" id="UP000233742"/>
    </source>
</evidence>
<organism evidence="7 8">
    <name type="scientific">Paracoccus tegillarcae</name>
    <dbReference type="NCBI Taxonomy" id="1529068"/>
    <lineage>
        <taxon>Bacteria</taxon>
        <taxon>Pseudomonadati</taxon>
        <taxon>Pseudomonadota</taxon>
        <taxon>Alphaproteobacteria</taxon>
        <taxon>Rhodobacterales</taxon>
        <taxon>Paracoccaceae</taxon>
        <taxon>Paracoccus</taxon>
    </lineage>
</organism>
<evidence type="ECO:0000313" key="7">
    <source>
        <dbReference type="EMBL" id="AUH35433.1"/>
    </source>
</evidence>
<dbReference type="GO" id="GO:0055085">
    <property type="term" value="P:transmembrane transport"/>
    <property type="evidence" value="ECO:0007669"/>
    <property type="project" value="InterPro"/>
</dbReference>
<comment type="subcellular location">
    <subcellularLocation>
        <location evidence="1">Periplasm</location>
    </subcellularLocation>
</comment>
<reference evidence="7 8" key="1">
    <citation type="submission" date="2017-12" db="EMBL/GenBank/DDBJ databases">
        <authorList>
            <person name="Hurst M.R.H."/>
        </authorList>
    </citation>
    <scope>NUCLEOTIDE SEQUENCE [LARGE SCALE GENOMIC DNA]</scope>
    <source>
        <strain evidence="7 8">BM15</strain>
    </source>
</reference>
<keyword evidence="4 6" id="KW-0732">Signal</keyword>
<dbReference type="NCBIfam" id="TIGR00787">
    <property type="entry name" value="dctP"/>
    <property type="match status" value="1"/>
</dbReference>
<dbReference type="Pfam" id="PF03480">
    <property type="entry name" value="DctP"/>
    <property type="match status" value="1"/>
</dbReference>
<dbReference type="KEGG" id="paro:CUV01_13255"/>
<dbReference type="PIRSF" id="PIRSF006470">
    <property type="entry name" value="DctB"/>
    <property type="match status" value="1"/>
</dbReference>
<dbReference type="GO" id="GO:0030288">
    <property type="term" value="C:outer membrane-bounded periplasmic space"/>
    <property type="evidence" value="ECO:0007669"/>
    <property type="project" value="InterPro"/>
</dbReference>
<feature type="chain" id="PRO_5014629587" evidence="6">
    <location>
        <begin position="30"/>
        <end position="336"/>
    </location>
</feature>
<evidence type="ECO:0000256" key="4">
    <source>
        <dbReference type="ARBA" id="ARBA00022729"/>
    </source>
</evidence>
<dbReference type="NCBIfam" id="NF037995">
    <property type="entry name" value="TRAP_S1"/>
    <property type="match status" value="1"/>
</dbReference>
<evidence type="ECO:0000256" key="1">
    <source>
        <dbReference type="ARBA" id="ARBA00004418"/>
    </source>
</evidence>
<dbReference type="PANTHER" id="PTHR33376">
    <property type="match status" value="1"/>
</dbReference>
<keyword evidence="3" id="KW-0813">Transport</keyword>
<sequence>MTRRALTGSLAALAIATTALTGLASGAYAQTSLRMAVPDPAGSSVGRAATRFAELVSEKTDGEVAIEVFPDGVLFGGDQNAAVNQLGSGALDGLILASSVYASFEPKMNAISLPYLFADYDQLQAYLGGEPGDELLASLDRFGIHGLGFFLRTFRDVTTRDTAITTAEDFQGVTLRTPNNPLFVALFEALGANPTPMAFSEVYSALQLGAIDGQENPVEVPYNNKFSEVQGQLNITQHLADSFLVALSGNAWDSIPEEHREAVQQAADEMIAEHDAEEIAAEQDIIAKLQDEGMQVNHFADGKLERVQEIARSIYPEFEDQIGAEFMQKSLDFVNQ</sequence>
<dbReference type="OrthoDB" id="8673861at2"/>
<evidence type="ECO:0000256" key="6">
    <source>
        <dbReference type="SAM" id="SignalP"/>
    </source>
</evidence>
<dbReference type="InterPro" id="IPR038404">
    <property type="entry name" value="TRAP_DctP_sf"/>
</dbReference>
<feature type="signal peptide" evidence="6">
    <location>
        <begin position="1"/>
        <end position="29"/>
    </location>
</feature>
<comment type="similarity">
    <text evidence="2">Belongs to the bacterial solute-binding protein 7 family.</text>
</comment>
<protein>
    <submittedName>
        <fullName evidence="7">C4-dicarboxylate ABC transporter substrate-binding protein</fullName>
    </submittedName>
</protein>
<name>A0A2K9EK70_9RHOB</name>
<dbReference type="AlphaFoldDB" id="A0A2K9EK70"/>
<gene>
    <name evidence="7" type="ORF">CUV01_13255</name>
</gene>
<dbReference type="Proteomes" id="UP000233742">
    <property type="component" value="Chromosome"/>
</dbReference>
<dbReference type="InterPro" id="IPR004682">
    <property type="entry name" value="TRAP_DctP"/>
</dbReference>
<evidence type="ECO:0000256" key="5">
    <source>
        <dbReference type="ARBA" id="ARBA00022764"/>
    </source>
</evidence>
<proteinExistence type="inferred from homology"/>
<keyword evidence="8" id="KW-1185">Reference proteome</keyword>
<accession>A0A2K9EK70</accession>
<evidence type="ECO:0000256" key="3">
    <source>
        <dbReference type="ARBA" id="ARBA00022448"/>
    </source>
</evidence>
<dbReference type="InterPro" id="IPR018389">
    <property type="entry name" value="DctP_fam"/>
</dbReference>
<dbReference type="EMBL" id="CP025408">
    <property type="protein sequence ID" value="AUH35433.1"/>
    <property type="molecule type" value="Genomic_DNA"/>
</dbReference>
<dbReference type="PANTHER" id="PTHR33376:SF7">
    <property type="entry name" value="C4-DICARBOXYLATE-BINDING PROTEIN DCTB"/>
    <property type="match status" value="1"/>
</dbReference>
<keyword evidence="5" id="KW-0574">Periplasm</keyword>
<evidence type="ECO:0000256" key="2">
    <source>
        <dbReference type="ARBA" id="ARBA00009023"/>
    </source>
</evidence>